<sequence length="216" mass="24077">MTKKTTTLDLTTAQQAAAEADKRVTEIQDAIVAGDPNIKPGDIETAEADARLAHLRIEAARNAELDQAEQTRLNAIQAIRAEIEHTVDNPDAYVQALRTAEEAIIAFHELNETRVEQLRAWRRRLRELDVPEAPAGTDTPEPHGIAPLEFRYDRPDIRVGQGQIGAANATRYLKALVDLPLAALRDPSRRPVDLYTQLTRELGYIRKPDTDQPPQP</sequence>
<dbReference type="RefSeq" id="WP_168913929.1">
    <property type="nucleotide sequence ID" value="NZ_JABACI010000005.1"/>
</dbReference>
<name>A0ABX1KEF9_9MICO</name>
<evidence type="ECO:0000313" key="1">
    <source>
        <dbReference type="EMBL" id="NLP85438.1"/>
    </source>
</evidence>
<evidence type="ECO:0008006" key="3">
    <source>
        <dbReference type="Google" id="ProtNLM"/>
    </source>
</evidence>
<comment type="caution">
    <text evidence="1">The sequence shown here is derived from an EMBL/GenBank/DDBJ whole genome shotgun (WGS) entry which is preliminary data.</text>
</comment>
<keyword evidence="2" id="KW-1185">Reference proteome</keyword>
<proteinExistence type="predicted"/>
<protein>
    <recommendedName>
        <fullName evidence="3">Tail assembly chaperone</fullName>
    </recommendedName>
</protein>
<gene>
    <name evidence="1" type="ORF">HF576_16445</name>
</gene>
<dbReference type="EMBL" id="JABACI010000005">
    <property type="protein sequence ID" value="NLP85438.1"/>
    <property type="molecule type" value="Genomic_DNA"/>
</dbReference>
<accession>A0ABX1KEF9</accession>
<evidence type="ECO:0000313" key="2">
    <source>
        <dbReference type="Proteomes" id="UP001429745"/>
    </source>
</evidence>
<dbReference type="Proteomes" id="UP001429745">
    <property type="component" value="Unassembled WGS sequence"/>
</dbReference>
<reference evidence="1 2" key="1">
    <citation type="submission" date="2020-04" db="EMBL/GenBank/DDBJ databases">
        <title>CFH 90308 Microbacterium sp.</title>
        <authorList>
            <person name="Nie G."/>
            <person name="Ming H."/>
            <person name="Xia T."/>
        </authorList>
    </citation>
    <scope>NUCLEOTIDE SEQUENCE [LARGE SCALE GENOMIC DNA]</scope>
    <source>
        <strain evidence="1 2">CFH 90308</strain>
    </source>
</reference>
<organism evidence="1 2">
    <name type="scientific">Microbacterium salsuginis</name>
    <dbReference type="NCBI Taxonomy" id="2722803"/>
    <lineage>
        <taxon>Bacteria</taxon>
        <taxon>Bacillati</taxon>
        <taxon>Actinomycetota</taxon>
        <taxon>Actinomycetes</taxon>
        <taxon>Micrococcales</taxon>
        <taxon>Microbacteriaceae</taxon>
        <taxon>Microbacterium</taxon>
    </lineage>
</organism>